<feature type="transmembrane region" description="Helical" evidence="1">
    <location>
        <begin position="5"/>
        <end position="22"/>
    </location>
</feature>
<dbReference type="RefSeq" id="WP_256192243.1">
    <property type="nucleotide sequence ID" value="NZ_CAJKKG010000003.1"/>
</dbReference>
<feature type="transmembrane region" description="Helical" evidence="1">
    <location>
        <begin position="72"/>
        <end position="94"/>
    </location>
</feature>
<name>A0ABT1S2G3_9FIRM</name>
<evidence type="ECO:0000256" key="1">
    <source>
        <dbReference type="SAM" id="Phobius"/>
    </source>
</evidence>
<protein>
    <submittedName>
        <fullName evidence="2">DUF2871 domain-containing protein</fullName>
    </submittedName>
</protein>
<accession>A0ABT1S2G3</accession>
<comment type="caution">
    <text evidence="2">The sequence shown here is derived from an EMBL/GenBank/DDBJ whole genome shotgun (WGS) entry which is preliminary data.</text>
</comment>
<feature type="transmembrane region" description="Helical" evidence="1">
    <location>
        <begin position="42"/>
        <end position="60"/>
    </location>
</feature>
<sequence>MKKYINAAFAYAAAAMAGGVFYREFTKGFHFTETTALGKVHTHLFLLGMVVFLLVALFARQFPLTEQRSFRVFWPLYHVGVSLTAVMLFVRGVVQVLELSPARGMDAAISGMAGLGHILTGAGIVLLFVALRKAVTEEQKTVK</sequence>
<feature type="transmembrane region" description="Helical" evidence="1">
    <location>
        <begin position="114"/>
        <end position="131"/>
    </location>
</feature>
<evidence type="ECO:0000313" key="2">
    <source>
        <dbReference type="EMBL" id="MCQ4841135.1"/>
    </source>
</evidence>
<keyword evidence="1" id="KW-0812">Transmembrane</keyword>
<dbReference type="EMBL" id="JANFZH010000038">
    <property type="protein sequence ID" value="MCQ4841135.1"/>
    <property type="molecule type" value="Genomic_DNA"/>
</dbReference>
<keyword evidence="3" id="KW-1185">Reference proteome</keyword>
<evidence type="ECO:0000313" key="3">
    <source>
        <dbReference type="Proteomes" id="UP001524473"/>
    </source>
</evidence>
<dbReference type="InterPro" id="IPR021299">
    <property type="entry name" value="DUF2871"/>
</dbReference>
<organism evidence="2 3">
    <name type="scientific">Neglectibacter timonensis</name>
    <dbReference type="NCBI Taxonomy" id="1776382"/>
    <lineage>
        <taxon>Bacteria</taxon>
        <taxon>Bacillati</taxon>
        <taxon>Bacillota</taxon>
        <taxon>Clostridia</taxon>
        <taxon>Eubacteriales</taxon>
        <taxon>Oscillospiraceae</taxon>
        <taxon>Neglectibacter</taxon>
    </lineage>
</organism>
<dbReference type="InterPro" id="IPR036927">
    <property type="entry name" value="Cyt_c_oxase-like_su1_sf"/>
</dbReference>
<keyword evidence="1" id="KW-0472">Membrane</keyword>
<keyword evidence="1" id="KW-1133">Transmembrane helix</keyword>
<dbReference type="SUPFAM" id="SSF81442">
    <property type="entry name" value="Cytochrome c oxidase subunit I-like"/>
    <property type="match status" value="1"/>
</dbReference>
<proteinExistence type="predicted"/>
<reference evidence="2 3" key="1">
    <citation type="submission" date="2022-06" db="EMBL/GenBank/DDBJ databases">
        <title>Isolation of gut microbiota from human fecal samples.</title>
        <authorList>
            <person name="Pamer E.G."/>
            <person name="Barat B."/>
            <person name="Waligurski E."/>
            <person name="Medina S."/>
            <person name="Paddock L."/>
            <person name="Mostad J."/>
        </authorList>
    </citation>
    <scope>NUCLEOTIDE SEQUENCE [LARGE SCALE GENOMIC DNA]</scope>
    <source>
        <strain evidence="2 3">DFI.9.73</strain>
    </source>
</reference>
<dbReference type="Pfam" id="PF11070">
    <property type="entry name" value="DUF2871"/>
    <property type="match status" value="1"/>
</dbReference>
<dbReference type="Proteomes" id="UP001524473">
    <property type="component" value="Unassembled WGS sequence"/>
</dbReference>
<gene>
    <name evidence="2" type="ORF">NE695_14565</name>
</gene>